<dbReference type="GO" id="GO:0016787">
    <property type="term" value="F:hydrolase activity"/>
    <property type="evidence" value="ECO:0007669"/>
    <property type="project" value="UniProtKB-KW"/>
</dbReference>
<dbReference type="RefSeq" id="WP_060650318.1">
    <property type="nucleotide sequence ID" value="NZ_AZXY01000001.1"/>
</dbReference>
<dbReference type="AlphaFoldDB" id="A0A0V9UQB0"/>
<dbReference type="EMBL" id="AZXY01000001">
    <property type="protein sequence ID" value="KSZ60190.1"/>
    <property type="molecule type" value="Genomic_DNA"/>
</dbReference>
<dbReference type="InterPro" id="IPR029058">
    <property type="entry name" value="AB_hydrolase_fold"/>
</dbReference>
<evidence type="ECO:0000313" key="2">
    <source>
        <dbReference type="EMBL" id="KSZ60190.1"/>
    </source>
</evidence>
<protein>
    <submittedName>
        <fullName evidence="2">Hydrolase</fullName>
    </submittedName>
</protein>
<keyword evidence="2" id="KW-0378">Hydrolase</keyword>
<evidence type="ECO:0000313" key="3">
    <source>
        <dbReference type="Proteomes" id="UP000053060"/>
    </source>
</evidence>
<reference evidence="3" key="1">
    <citation type="submission" date="2015-01" db="EMBL/GenBank/DDBJ databases">
        <title>Draft genome sequence of Rhodococcus pyridinivorans strain KG-16, a hydrocarbon-degrading bacterium.</title>
        <authorList>
            <person name="Aggarwal R.K."/>
            <person name="Dawar C."/>
        </authorList>
    </citation>
    <scope>NUCLEOTIDE SEQUENCE [LARGE SCALE GENOMIC DNA]</scope>
    <source>
        <strain evidence="3">KG-16</strain>
    </source>
</reference>
<dbReference type="PRINTS" id="PR00111">
    <property type="entry name" value="ABHYDROLASE"/>
</dbReference>
<proteinExistence type="predicted"/>
<dbReference type="Proteomes" id="UP000053060">
    <property type="component" value="Unassembled WGS sequence"/>
</dbReference>
<dbReference type="GO" id="GO:0016020">
    <property type="term" value="C:membrane"/>
    <property type="evidence" value="ECO:0007669"/>
    <property type="project" value="TreeGrafter"/>
</dbReference>
<gene>
    <name evidence="2" type="ORF">Z045_01600</name>
</gene>
<dbReference type="Gene3D" id="3.40.50.1820">
    <property type="entry name" value="alpha/beta hydrolase"/>
    <property type="match status" value="1"/>
</dbReference>
<dbReference type="SUPFAM" id="SSF53474">
    <property type="entry name" value="alpha/beta-Hydrolases"/>
    <property type="match status" value="1"/>
</dbReference>
<dbReference type="Pfam" id="PF00561">
    <property type="entry name" value="Abhydrolase_1"/>
    <property type="match status" value="1"/>
</dbReference>
<dbReference type="PANTHER" id="PTHR43798:SF33">
    <property type="entry name" value="HYDROLASE, PUTATIVE (AFU_ORTHOLOGUE AFUA_2G14860)-RELATED"/>
    <property type="match status" value="1"/>
</dbReference>
<dbReference type="InterPro" id="IPR050266">
    <property type="entry name" value="AB_hydrolase_sf"/>
</dbReference>
<organism evidence="2 3">
    <name type="scientific">Rhodococcus pyridinivorans KG-16</name>
    <dbReference type="NCBI Taxonomy" id="1441730"/>
    <lineage>
        <taxon>Bacteria</taxon>
        <taxon>Bacillati</taxon>
        <taxon>Actinomycetota</taxon>
        <taxon>Actinomycetes</taxon>
        <taxon>Mycobacteriales</taxon>
        <taxon>Nocardiaceae</taxon>
        <taxon>Rhodococcus</taxon>
    </lineage>
</organism>
<accession>A0A0V9UQB0</accession>
<feature type="domain" description="AB hydrolase-1" evidence="1">
    <location>
        <begin position="24"/>
        <end position="130"/>
    </location>
</feature>
<sequence length="270" mass="28608">MSHATNPADGTRIRFTTAGPEGAPVVLLVHGSALSSAVWRAFGYVKALGGDFRLVMPDLRGHGRSDTPHDEDAYAMDAIVGDLLAVLDAAGADRVHYVGYSFGARAGLALAVAAPERLASLTLLGGSARPQQGSMDAMFFPGTVDVLEREGMDGFIRAWEKRRRTPVDPATRSAFLKNDAQALAAYFCRSDREPGIGDETLAGIDVPVLAVVGSDDRLRVEDTRALSRTVPGARLAILRGVDHAETVSAALPAVETFLSARAGRKPTDTR</sequence>
<dbReference type="PATRIC" id="fig|1441730.3.peg.336"/>
<evidence type="ECO:0000259" key="1">
    <source>
        <dbReference type="Pfam" id="PF00561"/>
    </source>
</evidence>
<name>A0A0V9UQB0_9NOCA</name>
<dbReference type="PANTHER" id="PTHR43798">
    <property type="entry name" value="MONOACYLGLYCEROL LIPASE"/>
    <property type="match status" value="1"/>
</dbReference>
<reference evidence="2 3" key="2">
    <citation type="journal article" date="2016" name="Genome Announc.">
        <title>Draft Genome Sequence of a Versatile Hydrocarbon-Degrading Bacterium, Rhodococcus pyridinivorans Strain KG-16, Collected from Oil Fields in India.</title>
        <authorList>
            <person name="Aggarwal R.K."/>
            <person name="Dawar C."/>
            <person name="Phanindranath R."/>
            <person name="Mutnuri L."/>
            <person name="Dayal A.M."/>
        </authorList>
    </citation>
    <scope>NUCLEOTIDE SEQUENCE [LARGE SCALE GENOMIC DNA]</scope>
    <source>
        <strain evidence="2 3">KG-16</strain>
    </source>
</reference>
<dbReference type="InterPro" id="IPR000073">
    <property type="entry name" value="AB_hydrolase_1"/>
</dbReference>
<comment type="caution">
    <text evidence="2">The sequence shown here is derived from an EMBL/GenBank/DDBJ whole genome shotgun (WGS) entry which is preliminary data.</text>
</comment>